<dbReference type="AlphaFoldDB" id="A0A4R4IXD5"/>
<dbReference type="PANTHER" id="PTHR30481">
    <property type="entry name" value="DNA ADENINE METHYLASE"/>
    <property type="match status" value="1"/>
</dbReference>
<evidence type="ECO:0000256" key="2">
    <source>
        <dbReference type="ARBA" id="ARBA00011900"/>
    </source>
</evidence>
<protein>
    <recommendedName>
        <fullName evidence="2">site-specific DNA-methyltransferase (adenine-specific)</fullName>
        <ecNumber evidence="2">2.1.1.72</ecNumber>
    </recommendedName>
</protein>
<dbReference type="GO" id="GO:0009007">
    <property type="term" value="F:site-specific DNA-methyltransferase (adenine-specific) activity"/>
    <property type="evidence" value="ECO:0007669"/>
    <property type="project" value="UniProtKB-EC"/>
</dbReference>
<dbReference type="InterPro" id="IPR012327">
    <property type="entry name" value="MeTrfase_D12"/>
</dbReference>
<evidence type="ECO:0000256" key="5">
    <source>
        <dbReference type="ARBA" id="ARBA00022691"/>
    </source>
</evidence>
<dbReference type="PIRSF" id="PIRSF000398">
    <property type="entry name" value="M_m6A_EcoRV"/>
    <property type="match status" value="1"/>
</dbReference>
<sequence length="293" mass="33768">MPITHSPLRYPGGKTAIFDIVSKVIEDNGLREANYAEPYAGGAGLALQVLFSGFAKKIVLNDIDRSIWAFWDSVLYHSEEFIGKILETPITIDEWYKQKNIQSKKNNVNTLELGFSTFFLNRTNRSGIIKAGVIGGIKQESDYKLNCRFNKNNLIEKIKMISAYKDRISILNMDANDFIANINENEDNIFLCIDPPYYVKGASLYTNFYEKDDHVNLRNAVFNNKHPWIMTYDNTIEIQNLYSDKRRFTFNLNYSAGSKKKGEEIMIFCDKINIPESLVNKRIFPFKDTDKDS</sequence>
<dbReference type="RefSeq" id="WP_132347675.1">
    <property type="nucleotide sequence ID" value="NZ_CAWOLF010000027.1"/>
</dbReference>
<keyword evidence="5" id="KW-0949">S-adenosyl-L-methionine</keyword>
<dbReference type="GO" id="GO:1904047">
    <property type="term" value="F:S-adenosyl-L-methionine binding"/>
    <property type="evidence" value="ECO:0007669"/>
    <property type="project" value="TreeGrafter"/>
</dbReference>
<dbReference type="InterPro" id="IPR029063">
    <property type="entry name" value="SAM-dependent_MTases_sf"/>
</dbReference>
<dbReference type="Proteomes" id="UP000295550">
    <property type="component" value="Unassembled WGS sequence"/>
</dbReference>
<dbReference type="InterPro" id="IPR023095">
    <property type="entry name" value="Ade_MeTrfase_dom_2"/>
</dbReference>
<evidence type="ECO:0000256" key="4">
    <source>
        <dbReference type="ARBA" id="ARBA00022679"/>
    </source>
</evidence>
<proteinExistence type="inferred from homology"/>
<comment type="similarity">
    <text evidence="1">Belongs to the N(4)/N(6)-methyltransferase family.</text>
</comment>
<reference evidence="7 8" key="1">
    <citation type="journal article" date="2019" name="Int. J. Syst. Evol. Microbiol.">
        <title>Photorhabdus khanii subsp. guanajuatensis subsp. nov., isolated from Heterorhabditis atacamensis, and Photorhabdus luminescens subsp. mexicana subsp. nov., isolated from Heterorhabditis mexicana entomopathogenic nematodes.</title>
        <authorList>
            <person name="Machado R.A.R."/>
            <person name="Bruno P."/>
            <person name="Arce C.C.M."/>
            <person name="Liechti N."/>
            <person name="Kohler A."/>
            <person name="Bernal J."/>
            <person name="Bruggmann R."/>
            <person name="Turlings T.C.J."/>
        </authorList>
    </citation>
    <scope>NUCLEOTIDE SEQUENCE [LARGE SCALE GENOMIC DNA]</scope>
    <source>
        <strain evidence="7 8">MEX47-22</strain>
    </source>
</reference>
<dbReference type="GO" id="GO:0006298">
    <property type="term" value="P:mismatch repair"/>
    <property type="evidence" value="ECO:0007669"/>
    <property type="project" value="TreeGrafter"/>
</dbReference>
<evidence type="ECO:0000313" key="8">
    <source>
        <dbReference type="Proteomes" id="UP000295550"/>
    </source>
</evidence>
<evidence type="ECO:0000313" key="7">
    <source>
        <dbReference type="EMBL" id="TDB45670.1"/>
    </source>
</evidence>
<dbReference type="PRINTS" id="PR00505">
    <property type="entry name" value="D12N6MTFRASE"/>
</dbReference>
<keyword evidence="3 7" id="KW-0489">Methyltransferase</keyword>
<name>A0A4R4IXD5_PHOLU</name>
<evidence type="ECO:0000256" key="3">
    <source>
        <dbReference type="ARBA" id="ARBA00022603"/>
    </source>
</evidence>
<dbReference type="GO" id="GO:0043565">
    <property type="term" value="F:sequence-specific DNA binding"/>
    <property type="evidence" value="ECO:0007669"/>
    <property type="project" value="TreeGrafter"/>
</dbReference>
<dbReference type="Gene3D" id="3.40.50.150">
    <property type="entry name" value="Vaccinia Virus protein VP39"/>
    <property type="match status" value="1"/>
</dbReference>
<gene>
    <name evidence="7" type="ORF">C5468_20095</name>
</gene>
<accession>A0A4R4IXD5</accession>
<dbReference type="EMBL" id="PUJX01000027">
    <property type="protein sequence ID" value="TDB45670.1"/>
    <property type="molecule type" value="Genomic_DNA"/>
</dbReference>
<dbReference type="InterPro" id="IPR012263">
    <property type="entry name" value="M_m6A_EcoRV"/>
</dbReference>
<dbReference type="GO" id="GO:0009307">
    <property type="term" value="P:DNA restriction-modification system"/>
    <property type="evidence" value="ECO:0007669"/>
    <property type="project" value="InterPro"/>
</dbReference>
<dbReference type="Gene3D" id="1.10.1020.10">
    <property type="entry name" value="Adenine-specific Methyltransferase, Domain 2"/>
    <property type="match status" value="1"/>
</dbReference>
<dbReference type="EC" id="2.1.1.72" evidence="2"/>
<dbReference type="PANTHER" id="PTHR30481:SF2">
    <property type="entry name" value="SITE-SPECIFIC DNA-METHYLTRANSFERASE (ADENINE-SPECIFIC)"/>
    <property type="match status" value="1"/>
</dbReference>
<comment type="caution">
    <text evidence="7">The sequence shown here is derived from an EMBL/GenBank/DDBJ whole genome shotgun (WGS) entry which is preliminary data.</text>
</comment>
<evidence type="ECO:0000256" key="1">
    <source>
        <dbReference type="ARBA" id="ARBA00006594"/>
    </source>
</evidence>
<dbReference type="SUPFAM" id="SSF53335">
    <property type="entry name" value="S-adenosyl-L-methionine-dependent methyltransferases"/>
    <property type="match status" value="1"/>
</dbReference>
<evidence type="ECO:0000256" key="6">
    <source>
        <dbReference type="ARBA" id="ARBA00047942"/>
    </source>
</evidence>
<dbReference type="GO" id="GO:0032259">
    <property type="term" value="P:methylation"/>
    <property type="evidence" value="ECO:0007669"/>
    <property type="project" value="UniProtKB-KW"/>
</dbReference>
<organism evidence="7 8">
    <name type="scientific">Photorhabdus luminescens subsp. mexicana</name>
    <dbReference type="NCBI Taxonomy" id="2100167"/>
    <lineage>
        <taxon>Bacteria</taxon>
        <taxon>Pseudomonadati</taxon>
        <taxon>Pseudomonadota</taxon>
        <taxon>Gammaproteobacteria</taxon>
        <taxon>Enterobacterales</taxon>
        <taxon>Morganellaceae</taxon>
        <taxon>Photorhabdus</taxon>
    </lineage>
</organism>
<keyword evidence="4 7" id="KW-0808">Transferase</keyword>
<comment type="catalytic activity">
    <reaction evidence="6">
        <text>a 2'-deoxyadenosine in DNA + S-adenosyl-L-methionine = an N(6)-methyl-2'-deoxyadenosine in DNA + S-adenosyl-L-homocysteine + H(+)</text>
        <dbReference type="Rhea" id="RHEA:15197"/>
        <dbReference type="Rhea" id="RHEA-COMP:12418"/>
        <dbReference type="Rhea" id="RHEA-COMP:12419"/>
        <dbReference type="ChEBI" id="CHEBI:15378"/>
        <dbReference type="ChEBI" id="CHEBI:57856"/>
        <dbReference type="ChEBI" id="CHEBI:59789"/>
        <dbReference type="ChEBI" id="CHEBI:90615"/>
        <dbReference type="ChEBI" id="CHEBI:90616"/>
        <dbReference type="EC" id="2.1.1.72"/>
    </reaction>
</comment>